<dbReference type="RefSeq" id="WP_060391606.1">
    <property type="nucleotide sequence ID" value="NZ_FBSX01000014.1"/>
</dbReference>
<protein>
    <submittedName>
        <fullName evidence="3">Bifunctional protein: zinc-containing alcohol dehydrogenase quinone oxidoreductase ( NADPH:quinone reductase) Similar to arginate lyase</fullName>
        <ecNumber evidence="3">1.1.1.-</ecNumber>
    </submittedName>
</protein>
<dbReference type="GO" id="GO:0016491">
    <property type="term" value="F:oxidoreductase activity"/>
    <property type="evidence" value="ECO:0007669"/>
    <property type="project" value="UniProtKB-KW"/>
</dbReference>
<reference evidence="4 5" key="1">
    <citation type="submission" date="2015-12" db="EMBL/GenBank/DDBJ databases">
        <authorList>
            <person name="Andreevskaya M."/>
        </authorList>
    </citation>
    <scope>NUCLEOTIDE SEQUENCE [LARGE SCALE GENOMIC DNA]</scope>
    <source>
        <strain evidence="2 5">KSL4-2</strain>
        <strain evidence="3 4">PL111</strain>
    </source>
</reference>
<name>A0AAN2QUJ4_9LACO</name>
<dbReference type="GO" id="GO:0016829">
    <property type="term" value="F:lyase activity"/>
    <property type="evidence" value="ECO:0007669"/>
    <property type="project" value="UniProtKB-KW"/>
</dbReference>
<dbReference type="Pfam" id="PF08240">
    <property type="entry name" value="ADH_N"/>
    <property type="match status" value="1"/>
</dbReference>
<dbReference type="SUPFAM" id="SSF51735">
    <property type="entry name" value="NAD(P)-binding Rossmann-fold domains"/>
    <property type="match status" value="1"/>
</dbReference>
<dbReference type="Proteomes" id="UP000199047">
    <property type="component" value="Unassembled WGS sequence"/>
</dbReference>
<dbReference type="SMART" id="SM00829">
    <property type="entry name" value="PKS_ER"/>
    <property type="match status" value="1"/>
</dbReference>
<keyword evidence="3" id="KW-0560">Oxidoreductase</keyword>
<keyword evidence="3" id="KW-0456">Lyase</keyword>
<gene>
    <name evidence="2" type="ORF">KSL4_0147</name>
    <name evidence="3" type="ORF">PL111_2005</name>
</gene>
<dbReference type="InterPro" id="IPR013154">
    <property type="entry name" value="ADH-like_N"/>
</dbReference>
<evidence type="ECO:0000313" key="5">
    <source>
        <dbReference type="Proteomes" id="UP000199047"/>
    </source>
</evidence>
<sequence>MQAVQMSVYSPKLNVDINDISTPKIRDNQLLIKVMVAGVDPHIVLALTGKVKLFGRYDFPKTLGNELSGIVVEVGSQVNKFNAGDYVYTMPSLDDMGAFAEYIAVDADYVAQMPENLSFAQAAAVPLSGLTIMQILQMIKPKAGERLFISGGTGGFGQVAVPYAISKGLQVTVSGSKPSRKIAEKLNAGFIDYMSTDYDQHEHIYDYVIDTRGVETVRKHLKLLKPGGRMISLNGGPNKRFAQRNQNFSYSRKILFSLIGFVFDNLAQLSKVQYDFLYVEANGEQLKQVTKFIEQTHFEPIIDSEYSFLQVNEAIKKIATQQSQGKVLLNLENTY</sequence>
<dbReference type="PANTHER" id="PTHR11695">
    <property type="entry name" value="ALCOHOL DEHYDROGENASE RELATED"/>
    <property type="match status" value="1"/>
</dbReference>
<evidence type="ECO:0000313" key="3">
    <source>
        <dbReference type="EMBL" id="CUW09359.1"/>
    </source>
</evidence>
<dbReference type="CDD" id="cd05289">
    <property type="entry name" value="MDR_like_2"/>
    <property type="match status" value="1"/>
</dbReference>
<dbReference type="Gene3D" id="3.90.180.10">
    <property type="entry name" value="Medium-chain alcohol dehydrogenases, catalytic domain"/>
    <property type="match status" value="1"/>
</dbReference>
<dbReference type="EMBL" id="FBTU01000014">
    <property type="protein sequence ID" value="CUW09359.1"/>
    <property type="molecule type" value="Genomic_DNA"/>
</dbReference>
<keyword evidence="5" id="KW-1185">Reference proteome</keyword>
<dbReference type="InterPro" id="IPR050700">
    <property type="entry name" value="YIM1/Zinc_Alcohol_DH_Fams"/>
</dbReference>
<organism evidence="3 4">
    <name type="scientific">Leuconostoc inhae</name>
    <dbReference type="NCBI Taxonomy" id="178001"/>
    <lineage>
        <taxon>Bacteria</taxon>
        <taxon>Bacillati</taxon>
        <taxon>Bacillota</taxon>
        <taxon>Bacilli</taxon>
        <taxon>Lactobacillales</taxon>
        <taxon>Lactobacillaceae</taxon>
        <taxon>Leuconostoc</taxon>
    </lineage>
</organism>
<feature type="domain" description="Enoyl reductase (ER)" evidence="1">
    <location>
        <begin position="12"/>
        <end position="329"/>
    </location>
</feature>
<dbReference type="InterPro" id="IPR011032">
    <property type="entry name" value="GroES-like_sf"/>
</dbReference>
<dbReference type="EC" id="1.1.1.-" evidence="3"/>
<dbReference type="AlphaFoldDB" id="A0AAN2QUJ4"/>
<dbReference type="SUPFAM" id="SSF50129">
    <property type="entry name" value="GroES-like"/>
    <property type="match status" value="1"/>
</dbReference>
<dbReference type="InterPro" id="IPR036291">
    <property type="entry name" value="NAD(P)-bd_dom_sf"/>
</dbReference>
<dbReference type="Gene3D" id="3.40.50.720">
    <property type="entry name" value="NAD(P)-binding Rossmann-like Domain"/>
    <property type="match status" value="1"/>
</dbReference>
<dbReference type="InterPro" id="IPR020843">
    <property type="entry name" value="ER"/>
</dbReference>
<evidence type="ECO:0000313" key="2">
    <source>
        <dbReference type="EMBL" id="CUW05794.1"/>
    </source>
</evidence>
<comment type="caution">
    <text evidence="3">The sequence shown here is derived from an EMBL/GenBank/DDBJ whole genome shotgun (WGS) entry which is preliminary data.</text>
</comment>
<dbReference type="Pfam" id="PF13602">
    <property type="entry name" value="ADH_zinc_N_2"/>
    <property type="match status" value="1"/>
</dbReference>
<evidence type="ECO:0000259" key="1">
    <source>
        <dbReference type="SMART" id="SM00829"/>
    </source>
</evidence>
<proteinExistence type="predicted"/>
<dbReference type="EMBL" id="FBTB01000007">
    <property type="protein sequence ID" value="CUW05794.1"/>
    <property type="molecule type" value="Genomic_DNA"/>
</dbReference>
<dbReference type="Proteomes" id="UP000198868">
    <property type="component" value="Unassembled WGS sequence"/>
</dbReference>
<dbReference type="PANTHER" id="PTHR11695:SF294">
    <property type="entry name" value="RETICULON-4-INTERACTING PROTEIN 1, MITOCHONDRIAL"/>
    <property type="match status" value="1"/>
</dbReference>
<accession>A0AAN2QUJ4</accession>
<evidence type="ECO:0000313" key="4">
    <source>
        <dbReference type="Proteomes" id="UP000198868"/>
    </source>
</evidence>